<sequence length="286" mass="29353">MDVGELASSAIQMLMTNASTGAGQAVAQLVSSALTGTAQGRQAFDGTLQQDPAAAATAQGLLLQALQRDPQFAARLEHELRTQSAGRDAIHASIQNNRIRGHLSLGPLTISSAGNARLAVVASAIVAVAVVALATYGGQQLVVEVIAPPAETAAGTPPPAPEETGPAEEVAETPQPETMPPTPESIDEEPTIRADPDAAAIGETITVTGAGFAPDERVRISCGANVFDATRSIRDATANEDGAINVQVIIPDYSPLDVGESFYIFADGLTSDIETNTLVYLTGDGT</sequence>
<accession>A0ABU2LFM3</accession>
<dbReference type="EMBL" id="JAVREN010000062">
    <property type="protein sequence ID" value="MDT0310260.1"/>
    <property type="molecule type" value="Genomic_DNA"/>
</dbReference>
<comment type="caution">
    <text evidence="2">The sequence shown here is derived from an EMBL/GenBank/DDBJ whole genome shotgun (WGS) entry which is preliminary data.</text>
</comment>
<dbReference type="Proteomes" id="UP001183388">
    <property type="component" value="Unassembled WGS sequence"/>
</dbReference>
<gene>
    <name evidence="2" type="ORF">RM780_25385</name>
</gene>
<evidence type="ECO:0000256" key="1">
    <source>
        <dbReference type="SAM" id="MobiDB-lite"/>
    </source>
</evidence>
<keyword evidence="3" id="KW-1185">Reference proteome</keyword>
<evidence type="ECO:0008006" key="4">
    <source>
        <dbReference type="Google" id="ProtNLM"/>
    </source>
</evidence>
<reference evidence="3" key="1">
    <citation type="submission" date="2023-07" db="EMBL/GenBank/DDBJ databases">
        <title>30 novel species of actinomycetes from the DSMZ collection.</title>
        <authorList>
            <person name="Nouioui I."/>
        </authorList>
    </citation>
    <scope>NUCLEOTIDE SEQUENCE [LARGE SCALE GENOMIC DNA]</scope>
    <source>
        <strain evidence="3">DSM 44917</strain>
    </source>
</reference>
<dbReference type="RefSeq" id="WP_311633231.1">
    <property type="nucleotide sequence ID" value="NZ_JAVREN010000062.1"/>
</dbReference>
<protein>
    <recommendedName>
        <fullName evidence="4">IPT/TIG domain-containing protein</fullName>
    </recommendedName>
</protein>
<proteinExistence type="predicted"/>
<feature type="region of interest" description="Disordered" evidence="1">
    <location>
        <begin position="152"/>
        <end position="190"/>
    </location>
</feature>
<organism evidence="2 3">
    <name type="scientific">Streptomyces boetiae</name>
    <dbReference type="NCBI Taxonomy" id="3075541"/>
    <lineage>
        <taxon>Bacteria</taxon>
        <taxon>Bacillati</taxon>
        <taxon>Actinomycetota</taxon>
        <taxon>Actinomycetes</taxon>
        <taxon>Kitasatosporales</taxon>
        <taxon>Streptomycetaceae</taxon>
        <taxon>Streptomyces</taxon>
    </lineage>
</organism>
<evidence type="ECO:0000313" key="3">
    <source>
        <dbReference type="Proteomes" id="UP001183388"/>
    </source>
</evidence>
<name>A0ABU2LFM3_9ACTN</name>
<evidence type="ECO:0000313" key="2">
    <source>
        <dbReference type="EMBL" id="MDT0310260.1"/>
    </source>
</evidence>